<dbReference type="PANTHER" id="PTHR45814">
    <property type="entry name" value="HISTONE-LYSINE N-METHYLTRANSFERASE SETD1"/>
    <property type="match status" value="1"/>
</dbReference>
<gene>
    <name evidence="8" type="ORF">ACCB09634</name>
</gene>
<evidence type="ECO:0000256" key="1">
    <source>
        <dbReference type="ARBA" id="ARBA00004123"/>
    </source>
</evidence>
<dbReference type="SUPFAM" id="SSF54928">
    <property type="entry name" value="RNA-binding domain, RBD"/>
    <property type="match status" value="1"/>
</dbReference>
<keyword evidence="4" id="KW-0949">S-adenosyl-L-methionine</keyword>
<dbReference type="AlphaFoldDB" id="V9IJ37"/>
<dbReference type="GO" id="GO:0032259">
    <property type="term" value="P:methylation"/>
    <property type="evidence" value="ECO:0007669"/>
    <property type="project" value="UniProtKB-KW"/>
</dbReference>
<comment type="subcellular location">
    <subcellularLocation>
        <location evidence="1">Nucleus</location>
    </subcellularLocation>
</comment>
<evidence type="ECO:0000256" key="3">
    <source>
        <dbReference type="ARBA" id="ARBA00022679"/>
    </source>
</evidence>
<dbReference type="InterPro" id="IPR044570">
    <property type="entry name" value="Set1-like"/>
</dbReference>
<keyword evidence="2 8" id="KW-0489">Methyltransferase</keyword>
<proteinExistence type="evidence at transcript level"/>
<keyword evidence="5" id="KW-0156">Chromatin regulator</keyword>
<reference evidence="8" key="1">
    <citation type="submission" date="2011-11" db="EMBL/GenBank/DDBJ databases">
        <title>Decoding the brain transcriptome of the Eastern honeybee (Apis cerana) based on pyrosequencing.</title>
        <authorList>
            <person name="Sun L."/>
            <person name="Zheng H."/>
            <person name="Wang Y."/>
            <person name="Xie X."/>
            <person name="Zhu Y."/>
            <person name="Gu W."/>
            <person name="Wang S."/>
        </authorList>
    </citation>
    <scope>NUCLEOTIDE SEQUENCE</scope>
    <source>
        <tissue evidence="8">Brain</tissue>
    </source>
</reference>
<accession>V9IJ37</accession>
<keyword evidence="6" id="KW-0539">Nucleus</keyword>
<feature type="compositionally biased region" description="Low complexity" evidence="7">
    <location>
        <begin position="29"/>
        <end position="39"/>
    </location>
</feature>
<dbReference type="InterPro" id="IPR035979">
    <property type="entry name" value="RBD_domain_sf"/>
</dbReference>
<keyword evidence="3 8" id="KW-0808">Transferase</keyword>
<evidence type="ECO:0000256" key="6">
    <source>
        <dbReference type="ARBA" id="ARBA00023242"/>
    </source>
</evidence>
<dbReference type="GO" id="GO:0048188">
    <property type="term" value="C:Set1C/COMPASS complex"/>
    <property type="evidence" value="ECO:0007669"/>
    <property type="project" value="TreeGrafter"/>
</dbReference>
<dbReference type="InterPro" id="IPR012677">
    <property type="entry name" value="Nucleotide-bd_a/b_plait_sf"/>
</dbReference>
<name>V9IJ37_APICE</name>
<dbReference type="PANTHER" id="PTHR45814:SF2">
    <property type="entry name" value="HISTONE-LYSINE N-METHYLTRANSFERASE SETD1"/>
    <property type="match status" value="1"/>
</dbReference>
<dbReference type="EMBL" id="JR048413">
    <property type="protein sequence ID" value="AEY60657.1"/>
    <property type="molecule type" value="mRNA"/>
</dbReference>
<evidence type="ECO:0000256" key="5">
    <source>
        <dbReference type="ARBA" id="ARBA00022853"/>
    </source>
</evidence>
<dbReference type="GO" id="GO:0042800">
    <property type="term" value="F:histone H3K4 methyltransferase activity"/>
    <property type="evidence" value="ECO:0007669"/>
    <property type="project" value="InterPro"/>
</dbReference>
<feature type="compositionally biased region" description="Basic residues" evidence="7">
    <location>
        <begin position="8"/>
        <end position="25"/>
    </location>
</feature>
<evidence type="ECO:0000256" key="7">
    <source>
        <dbReference type="SAM" id="MobiDB-lite"/>
    </source>
</evidence>
<dbReference type="Gene3D" id="3.30.70.330">
    <property type="match status" value="1"/>
</dbReference>
<evidence type="ECO:0000256" key="2">
    <source>
        <dbReference type="ARBA" id="ARBA00022603"/>
    </source>
</evidence>
<evidence type="ECO:0000256" key="4">
    <source>
        <dbReference type="ARBA" id="ARBA00022691"/>
    </source>
</evidence>
<feature type="region of interest" description="Disordered" evidence="7">
    <location>
        <begin position="1"/>
        <end position="62"/>
    </location>
</feature>
<protein>
    <submittedName>
        <fullName evidence="8">Histone-lysine N-methyltransferase SETD1B-A</fullName>
    </submittedName>
</protein>
<organism evidence="8">
    <name type="scientific">Apis cerana</name>
    <name type="common">Indian honeybee</name>
    <dbReference type="NCBI Taxonomy" id="7461"/>
    <lineage>
        <taxon>Eukaryota</taxon>
        <taxon>Metazoa</taxon>
        <taxon>Ecdysozoa</taxon>
        <taxon>Arthropoda</taxon>
        <taxon>Hexapoda</taxon>
        <taxon>Insecta</taxon>
        <taxon>Pterygota</taxon>
        <taxon>Neoptera</taxon>
        <taxon>Endopterygota</taxon>
        <taxon>Hymenoptera</taxon>
        <taxon>Apocrita</taxon>
        <taxon>Aculeata</taxon>
        <taxon>Apoidea</taxon>
        <taxon>Anthophila</taxon>
        <taxon>Apidae</taxon>
        <taxon>Apis</taxon>
    </lineage>
</organism>
<evidence type="ECO:0000313" key="8">
    <source>
        <dbReference type="EMBL" id="AEY60657.1"/>
    </source>
</evidence>
<dbReference type="GO" id="GO:0003676">
    <property type="term" value="F:nucleic acid binding"/>
    <property type="evidence" value="ECO:0007669"/>
    <property type="project" value="InterPro"/>
</dbReference>
<sequence length="193" mass="22156">MNGMERHGHGHGHSHTHSHRHRHSHGNLQSVSQNSSQSSKHSHTHALHLQKDTPVVQTPQKPRNYKLLVDPFLVKGATKLYRYDGMVPGDPTYPEVQPRDPRSQLTRIWTRLEQLDLPVPRFKIDSNYCGEPPPLEVTFCHLNDNIDKTFLTDMVQKFGAVEELIVYYHPVTNKHLGIARVVFETTKSFKSLC</sequence>